<comment type="caution">
    <text evidence="2">The sequence shown here is derived from an EMBL/GenBank/DDBJ whole genome shotgun (WGS) entry which is preliminary data.</text>
</comment>
<evidence type="ECO:0000313" key="2">
    <source>
        <dbReference type="EMBL" id="HIZ90961.1"/>
    </source>
</evidence>
<dbReference type="PANTHER" id="PTHR47642">
    <property type="entry name" value="ATP-DEPENDENT DNA HELICASE"/>
    <property type="match status" value="1"/>
</dbReference>
<dbReference type="SMART" id="SM00382">
    <property type="entry name" value="AAA"/>
    <property type="match status" value="1"/>
</dbReference>
<gene>
    <name evidence="2" type="ORF">H9807_02375</name>
</gene>
<dbReference type="Pfam" id="PF00570">
    <property type="entry name" value="HRDC"/>
    <property type="match status" value="1"/>
</dbReference>
<evidence type="ECO:0000259" key="1">
    <source>
        <dbReference type="PROSITE" id="PS50967"/>
    </source>
</evidence>
<dbReference type="CDD" id="cd18809">
    <property type="entry name" value="SF1_C_RecD"/>
    <property type="match status" value="1"/>
</dbReference>
<dbReference type="PANTHER" id="PTHR47642:SF7">
    <property type="entry name" value="ATP-DEPENDENT DNA HELICASE PIF1"/>
    <property type="match status" value="1"/>
</dbReference>
<dbReference type="InterPro" id="IPR010285">
    <property type="entry name" value="DNA_helicase_pif1-like_DEAD"/>
</dbReference>
<dbReference type="SMART" id="SM00341">
    <property type="entry name" value="HRDC"/>
    <property type="match status" value="1"/>
</dbReference>
<evidence type="ECO:0000313" key="3">
    <source>
        <dbReference type="Proteomes" id="UP000824108"/>
    </source>
</evidence>
<dbReference type="InterPro" id="IPR027417">
    <property type="entry name" value="P-loop_NTPase"/>
</dbReference>
<dbReference type="GO" id="GO:0003676">
    <property type="term" value="F:nucleic acid binding"/>
    <property type="evidence" value="ECO:0007669"/>
    <property type="project" value="InterPro"/>
</dbReference>
<dbReference type="Gene3D" id="3.40.50.300">
    <property type="entry name" value="P-loop containing nucleotide triphosphate hydrolases"/>
    <property type="match status" value="2"/>
</dbReference>
<dbReference type="GO" id="GO:0006281">
    <property type="term" value="P:DNA repair"/>
    <property type="evidence" value="ECO:0007669"/>
    <property type="project" value="InterPro"/>
</dbReference>
<dbReference type="InterPro" id="IPR010997">
    <property type="entry name" value="HRDC-like_sf"/>
</dbReference>
<dbReference type="InterPro" id="IPR051055">
    <property type="entry name" value="PIF1_helicase"/>
</dbReference>
<dbReference type="InterPro" id="IPR044876">
    <property type="entry name" value="HRDC_dom_sf"/>
</dbReference>
<dbReference type="GO" id="GO:0003678">
    <property type="term" value="F:DNA helicase activity"/>
    <property type="evidence" value="ECO:0007669"/>
    <property type="project" value="InterPro"/>
</dbReference>
<dbReference type="SUPFAM" id="SSF52540">
    <property type="entry name" value="P-loop containing nucleoside triphosphate hydrolases"/>
    <property type="match status" value="2"/>
</dbReference>
<reference evidence="2" key="1">
    <citation type="journal article" date="2021" name="PeerJ">
        <title>Extensive microbial diversity within the chicken gut microbiome revealed by metagenomics and culture.</title>
        <authorList>
            <person name="Gilroy R."/>
            <person name="Ravi A."/>
            <person name="Getino M."/>
            <person name="Pursley I."/>
            <person name="Horton D.L."/>
            <person name="Alikhan N.F."/>
            <person name="Baker D."/>
            <person name="Gharbi K."/>
            <person name="Hall N."/>
            <person name="Watson M."/>
            <person name="Adriaenssens E.M."/>
            <person name="Foster-Nyarko E."/>
            <person name="Jarju S."/>
            <person name="Secka A."/>
            <person name="Antonio M."/>
            <person name="Oren A."/>
            <person name="Chaudhuri R.R."/>
            <person name="La Ragione R."/>
            <person name="Hildebrand F."/>
            <person name="Pallen M.J."/>
        </authorList>
    </citation>
    <scope>NUCLEOTIDE SEQUENCE</scope>
    <source>
        <strain evidence="2">CHK118-2852</strain>
    </source>
</reference>
<protein>
    <submittedName>
        <fullName evidence="2">AAA family ATPase</fullName>
    </submittedName>
</protein>
<dbReference type="Gene3D" id="2.30.30.940">
    <property type="match status" value="1"/>
</dbReference>
<dbReference type="PROSITE" id="PS50967">
    <property type="entry name" value="HRDC"/>
    <property type="match status" value="1"/>
</dbReference>
<dbReference type="GO" id="GO:0000166">
    <property type="term" value="F:nucleotide binding"/>
    <property type="evidence" value="ECO:0007669"/>
    <property type="project" value="InterPro"/>
</dbReference>
<dbReference type="EMBL" id="DXAV01000021">
    <property type="protein sequence ID" value="HIZ90961.1"/>
    <property type="molecule type" value="Genomic_DNA"/>
</dbReference>
<dbReference type="GO" id="GO:0000723">
    <property type="term" value="P:telomere maintenance"/>
    <property type="evidence" value="ECO:0007669"/>
    <property type="project" value="InterPro"/>
</dbReference>
<organism evidence="2 3">
    <name type="scientific">Candidatus Bacteroides merdavium</name>
    <dbReference type="NCBI Taxonomy" id="2838472"/>
    <lineage>
        <taxon>Bacteria</taxon>
        <taxon>Pseudomonadati</taxon>
        <taxon>Bacteroidota</taxon>
        <taxon>Bacteroidia</taxon>
        <taxon>Bacteroidales</taxon>
        <taxon>Bacteroidaceae</taxon>
        <taxon>Bacteroides</taxon>
    </lineage>
</organism>
<dbReference type="AlphaFoldDB" id="A0A9D2GXC3"/>
<sequence length="707" mass="80323">MESNPELELAWQLVEYTGVNVFLTGKAGSGKTTFLRKLREQSTKRMVVLAPTGVAAMNAGGVTIHSFFQLPFAPFVPESHFGGEAKYQYRFGKEKVNILRSLDLLVIDEISMVRADLLDSVDDVLRRYRDRHKPFGGVQMLMIGDLQQLSPVVKEQDQQLLSPYYNHFYFFGSHALEQAGYVTVELTKVYRQSNAEFLDLLNCIRDNRVDASVLRRLNRRFQPDFAAEQPRGYIYLTTHNQKANDLNTARLEQLAGEPRVFRAEMEGDFPVYMYPTEEELVLKEGAQVMFVKNDISGQHRYYNGMLGRITSLSAVGSVEVETEDGQRIVLDREEWANCKYSLDPDTKEITETILGTFKQYPLRLAWAITIHKSQGLTFDKAIIDVRQAFAPGQAYVALSRCRSLEGLVLSAPVEASSVISDRIVTDFVNHIPAQIPDASRITALQQAYFEDQVAGLYSFARLSRLFHVYLRLVDEYLYRLYPQFLGSLKAQADGPVKELVDVGNKFVSQCSRIIADSTDYTRDGYLQQRFHAASAYLYKPVAALLSLLEENPVTTDNKVVKKRLDEASAELFMELRLKEGLLAWTGEHEFVVADYLKRKNRLIIELSETPKTAKKKTSKEKKAEVPQDVLHPALFESLRAWRASKAVELGLPAYTVLQQKALLGIANLLPDTLDFLLTIPYLGKKSVEKYGEELLDLVRDYRRQNPD</sequence>
<feature type="domain" description="HRDC" evidence="1">
    <location>
        <begin position="628"/>
        <end position="707"/>
    </location>
</feature>
<dbReference type="Gene3D" id="1.10.150.80">
    <property type="entry name" value="HRDC domain"/>
    <property type="match status" value="1"/>
</dbReference>
<name>A0A9D2GXC3_9BACE</name>
<dbReference type="SUPFAM" id="SSF47819">
    <property type="entry name" value="HRDC-like"/>
    <property type="match status" value="1"/>
</dbReference>
<dbReference type="InterPro" id="IPR002121">
    <property type="entry name" value="HRDC_dom"/>
</dbReference>
<dbReference type="Proteomes" id="UP000824108">
    <property type="component" value="Unassembled WGS sequence"/>
</dbReference>
<reference evidence="2" key="2">
    <citation type="submission" date="2021-04" db="EMBL/GenBank/DDBJ databases">
        <authorList>
            <person name="Gilroy R."/>
        </authorList>
    </citation>
    <scope>NUCLEOTIDE SEQUENCE</scope>
    <source>
        <strain evidence="2">CHK118-2852</strain>
    </source>
</reference>
<dbReference type="InterPro" id="IPR003593">
    <property type="entry name" value="AAA+_ATPase"/>
</dbReference>
<dbReference type="Pfam" id="PF05970">
    <property type="entry name" value="PIF1"/>
    <property type="match status" value="1"/>
</dbReference>
<dbReference type="FunFam" id="3.40.50.300:FF:001498">
    <property type="entry name" value="ATP-dependent DNA helicase"/>
    <property type="match status" value="1"/>
</dbReference>
<proteinExistence type="predicted"/>
<accession>A0A9D2GXC3</accession>